<evidence type="ECO:0000313" key="7">
    <source>
        <dbReference type="EMBL" id="GAA4238335.1"/>
    </source>
</evidence>
<evidence type="ECO:0000313" key="8">
    <source>
        <dbReference type="Proteomes" id="UP001501496"/>
    </source>
</evidence>
<dbReference type="Pfam" id="PF07635">
    <property type="entry name" value="PSCyt1"/>
    <property type="match status" value="1"/>
</dbReference>
<evidence type="ECO:0000256" key="2">
    <source>
        <dbReference type="ARBA" id="ARBA00022723"/>
    </source>
</evidence>
<dbReference type="SUPFAM" id="SSF46626">
    <property type="entry name" value="Cytochrome c"/>
    <property type="match status" value="1"/>
</dbReference>
<dbReference type="InterPro" id="IPR036909">
    <property type="entry name" value="Cyt_c-like_dom_sf"/>
</dbReference>
<dbReference type="InterPro" id="IPR001611">
    <property type="entry name" value="Leu-rich_rpt"/>
</dbReference>
<protein>
    <submittedName>
        <fullName evidence="7">Ribonuclease inhibitor</fullName>
    </submittedName>
</protein>
<dbReference type="EMBL" id="BAABCA010000006">
    <property type="protein sequence ID" value="GAA4238335.1"/>
    <property type="molecule type" value="Genomic_DNA"/>
</dbReference>
<dbReference type="Pfam" id="PF13855">
    <property type="entry name" value="LRR_8"/>
    <property type="match status" value="1"/>
</dbReference>
<proteinExistence type="predicted"/>
<evidence type="ECO:0000256" key="3">
    <source>
        <dbReference type="ARBA" id="ARBA00023004"/>
    </source>
</evidence>
<keyword evidence="5" id="KW-0472">Membrane</keyword>
<sequence>MNQAPDFVLFLGRFHPLVVHLPIGFLFFAFVLELYSKWKNTPALTQAIPLALFCGFGSALIACVLGYMLSLSGDYDANTLDTHFWFGVATTVIALLAWLIRIDKIKLSHLKSVKANISTLALIVILLSVTGHYGGNLTHGSDYLTKYAPFGKSKDLALVPVTNVEDAVVFSYLVNPILQDKCASCHNADKKKGGLSLQDSLAILKGGKNGDVLIAGDSKNSELTRRVLLNPHHDDFMPPEGKTPLTEEEVAILSYWIDNTNANFNAKLGSVETPEDIQSIAANMLNLSSSAKGETKLPTLSTVNDDVLNDLIAEGFVLRELIFESNLYEVVLPSNFIKEDTANLLDSKFEKLLKIKDHIIWFYAEDNLVKDKHLKTINEFKNLQKLVINRNPITDMGVSALKNHPNINSLNIYKTNITEASLATFSNMPKLKKAYVWSTKINKEHANDANSMPELIFGL</sequence>
<dbReference type="SUPFAM" id="SSF52047">
    <property type="entry name" value="RNI-like"/>
    <property type="match status" value="1"/>
</dbReference>
<dbReference type="Gene3D" id="3.80.10.10">
    <property type="entry name" value="Ribonuclease Inhibitor"/>
    <property type="match status" value="1"/>
</dbReference>
<keyword evidence="3 4" id="KW-0408">Iron</keyword>
<dbReference type="InterPro" id="IPR009056">
    <property type="entry name" value="Cyt_c-like_dom"/>
</dbReference>
<dbReference type="PANTHER" id="PTHR35889">
    <property type="entry name" value="CYCLOINULO-OLIGOSACCHARIDE FRUCTANOTRANSFERASE-RELATED"/>
    <property type="match status" value="1"/>
</dbReference>
<feature type="transmembrane region" description="Helical" evidence="5">
    <location>
        <begin position="113"/>
        <end position="134"/>
    </location>
</feature>
<feature type="transmembrane region" description="Helical" evidence="5">
    <location>
        <begin position="17"/>
        <end position="35"/>
    </location>
</feature>
<comment type="caution">
    <text evidence="7">The sequence shown here is derived from an EMBL/GenBank/DDBJ whole genome shotgun (WGS) entry which is preliminary data.</text>
</comment>
<dbReference type="InterPro" id="IPR032675">
    <property type="entry name" value="LRR_dom_sf"/>
</dbReference>
<name>A0ABP8CFA2_9FLAO</name>
<feature type="domain" description="Cytochrome c" evidence="6">
    <location>
        <begin position="161"/>
        <end position="288"/>
    </location>
</feature>
<keyword evidence="2 4" id="KW-0479">Metal-binding</keyword>
<dbReference type="RefSeq" id="WP_344788970.1">
    <property type="nucleotide sequence ID" value="NZ_BAABCA010000006.1"/>
</dbReference>
<evidence type="ECO:0000256" key="1">
    <source>
        <dbReference type="ARBA" id="ARBA00022617"/>
    </source>
</evidence>
<keyword evidence="5" id="KW-1133">Transmembrane helix</keyword>
<feature type="transmembrane region" description="Helical" evidence="5">
    <location>
        <begin position="47"/>
        <end position="70"/>
    </location>
</feature>
<keyword evidence="1 4" id="KW-0349">Heme</keyword>
<organism evidence="7 8">
    <name type="scientific">Postechiella marina</name>
    <dbReference type="NCBI Taxonomy" id="943941"/>
    <lineage>
        <taxon>Bacteria</taxon>
        <taxon>Pseudomonadati</taxon>
        <taxon>Bacteroidota</taxon>
        <taxon>Flavobacteriia</taxon>
        <taxon>Flavobacteriales</taxon>
        <taxon>Flavobacteriaceae</taxon>
        <taxon>Postechiella</taxon>
    </lineage>
</organism>
<keyword evidence="8" id="KW-1185">Reference proteome</keyword>
<accession>A0ABP8CFA2</accession>
<gene>
    <name evidence="7" type="ORF">GCM10022291_28410</name>
</gene>
<evidence type="ECO:0000256" key="5">
    <source>
        <dbReference type="SAM" id="Phobius"/>
    </source>
</evidence>
<dbReference type="Pfam" id="PF09990">
    <property type="entry name" value="DUF2231"/>
    <property type="match status" value="1"/>
</dbReference>
<reference evidence="8" key="1">
    <citation type="journal article" date="2019" name="Int. J. Syst. Evol. Microbiol.">
        <title>The Global Catalogue of Microorganisms (GCM) 10K type strain sequencing project: providing services to taxonomists for standard genome sequencing and annotation.</title>
        <authorList>
            <consortium name="The Broad Institute Genomics Platform"/>
            <consortium name="The Broad Institute Genome Sequencing Center for Infectious Disease"/>
            <person name="Wu L."/>
            <person name="Ma J."/>
        </authorList>
    </citation>
    <scope>NUCLEOTIDE SEQUENCE [LARGE SCALE GENOMIC DNA]</scope>
    <source>
        <strain evidence="8">JCM 17630</strain>
    </source>
</reference>
<dbReference type="PROSITE" id="PS51007">
    <property type="entry name" value="CYTC"/>
    <property type="match status" value="1"/>
</dbReference>
<evidence type="ECO:0000256" key="4">
    <source>
        <dbReference type="PROSITE-ProRule" id="PRU00433"/>
    </source>
</evidence>
<dbReference type="InterPro" id="IPR019251">
    <property type="entry name" value="DUF2231_TM"/>
</dbReference>
<dbReference type="InterPro" id="IPR011429">
    <property type="entry name" value="Cyt_c_Planctomycete-type"/>
</dbReference>
<feature type="transmembrane region" description="Helical" evidence="5">
    <location>
        <begin position="82"/>
        <end position="101"/>
    </location>
</feature>
<dbReference type="Proteomes" id="UP001501496">
    <property type="component" value="Unassembled WGS sequence"/>
</dbReference>
<keyword evidence="5" id="KW-0812">Transmembrane</keyword>
<dbReference type="PANTHER" id="PTHR35889:SF3">
    <property type="entry name" value="F-BOX DOMAIN-CONTAINING PROTEIN"/>
    <property type="match status" value="1"/>
</dbReference>
<evidence type="ECO:0000259" key="6">
    <source>
        <dbReference type="PROSITE" id="PS51007"/>
    </source>
</evidence>